<evidence type="ECO:0000313" key="3">
    <source>
        <dbReference type="Proteomes" id="UP001596297"/>
    </source>
</evidence>
<keyword evidence="3" id="KW-1185">Reference proteome</keyword>
<accession>A0ABW1YHJ2</accession>
<dbReference type="EMBL" id="JBHSWD010000002">
    <property type="protein sequence ID" value="MFC6592667.1"/>
    <property type="molecule type" value="Genomic_DNA"/>
</dbReference>
<dbReference type="Gene3D" id="3.30.360.10">
    <property type="entry name" value="Dihydrodipicolinate Reductase, domain 2"/>
    <property type="match status" value="1"/>
</dbReference>
<dbReference type="SUPFAM" id="SSF55347">
    <property type="entry name" value="Glyceraldehyde-3-phosphate dehydrogenase-like, C-terminal domain"/>
    <property type="match status" value="1"/>
</dbReference>
<organism evidence="2 3">
    <name type="scientific">Deinococcus lacus</name>
    <dbReference type="NCBI Taxonomy" id="392561"/>
    <lineage>
        <taxon>Bacteria</taxon>
        <taxon>Thermotogati</taxon>
        <taxon>Deinococcota</taxon>
        <taxon>Deinococci</taxon>
        <taxon>Deinococcales</taxon>
        <taxon>Deinococcaceae</taxon>
        <taxon>Deinococcus</taxon>
    </lineage>
</organism>
<sequence length="165" mass="17504">MRLFARLTAQAAALLAPFGKYDALLHEFHHAGKADSPSGTALELAQALQGAWVAEGAARQPELVTGRLDRPRRPEELHLSSTRGGHIPGTHTVIFDSPADSIELTHRARTREGFAAGALLAAEWLLAAPHQGLMSFDDVLDDILASGFAAGSKSKPVPGSAARKR</sequence>
<dbReference type="InterPro" id="IPR023940">
    <property type="entry name" value="DHDPR_bac"/>
</dbReference>
<dbReference type="PANTHER" id="PTHR20836:SF0">
    <property type="entry name" value="4-HYDROXY-TETRAHYDRODIPICOLINATE REDUCTASE 1, CHLOROPLASTIC-RELATED"/>
    <property type="match status" value="1"/>
</dbReference>
<dbReference type="Proteomes" id="UP001596297">
    <property type="component" value="Unassembled WGS sequence"/>
</dbReference>
<gene>
    <name evidence="2" type="ORF">ACFP81_12130</name>
</gene>
<dbReference type="Pfam" id="PF05173">
    <property type="entry name" value="DapB_C"/>
    <property type="match status" value="1"/>
</dbReference>
<name>A0ABW1YHJ2_9DEIO</name>
<feature type="domain" description="Dihydrodipicolinate reductase C-terminal" evidence="1">
    <location>
        <begin position="2"/>
        <end position="140"/>
    </location>
</feature>
<protein>
    <submittedName>
        <fullName evidence="2">Dihydrodipicolinate reductase C-terminal domain-containing protein</fullName>
    </submittedName>
</protein>
<reference evidence="3" key="1">
    <citation type="journal article" date="2019" name="Int. J. Syst. Evol. Microbiol.">
        <title>The Global Catalogue of Microorganisms (GCM) 10K type strain sequencing project: providing services to taxonomists for standard genome sequencing and annotation.</title>
        <authorList>
            <consortium name="The Broad Institute Genomics Platform"/>
            <consortium name="The Broad Institute Genome Sequencing Center for Infectious Disease"/>
            <person name="Wu L."/>
            <person name="Ma J."/>
        </authorList>
    </citation>
    <scope>NUCLEOTIDE SEQUENCE [LARGE SCALE GENOMIC DNA]</scope>
    <source>
        <strain evidence="3">CGMCC 1.15772</strain>
    </source>
</reference>
<dbReference type="Gene3D" id="3.40.50.720">
    <property type="entry name" value="NAD(P)-binding Rossmann-like Domain"/>
    <property type="match status" value="1"/>
</dbReference>
<evidence type="ECO:0000313" key="2">
    <source>
        <dbReference type="EMBL" id="MFC6592667.1"/>
    </source>
</evidence>
<comment type="caution">
    <text evidence="2">The sequence shown here is derived from an EMBL/GenBank/DDBJ whole genome shotgun (WGS) entry which is preliminary data.</text>
</comment>
<dbReference type="InterPro" id="IPR022663">
    <property type="entry name" value="DapB_C"/>
</dbReference>
<evidence type="ECO:0000259" key="1">
    <source>
        <dbReference type="Pfam" id="PF05173"/>
    </source>
</evidence>
<dbReference type="PANTHER" id="PTHR20836">
    <property type="entry name" value="DIHYDRODIPICOLINATE REDUCTASE"/>
    <property type="match status" value="1"/>
</dbReference>
<proteinExistence type="predicted"/>